<name>A0A1H5Z264_9BACT</name>
<feature type="domain" description="Major facilitator superfamily (MFS) profile" evidence="6">
    <location>
        <begin position="39"/>
        <end position="441"/>
    </location>
</feature>
<evidence type="ECO:0000313" key="8">
    <source>
        <dbReference type="Proteomes" id="UP000236728"/>
    </source>
</evidence>
<keyword evidence="2 5" id="KW-0812">Transmembrane</keyword>
<evidence type="ECO:0000259" key="6">
    <source>
        <dbReference type="PROSITE" id="PS50850"/>
    </source>
</evidence>
<dbReference type="PANTHER" id="PTHR11662:SF399">
    <property type="entry name" value="FI19708P1-RELATED"/>
    <property type="match status" value="1"/>
</dbReference>
<dbReference type="InterPro" id="IPR050382">
    <property type="entry name" value="MFS_Na/Anion_cotransporter"/>
</dbReference>
<protein>
    <submittedName>
        <fullName evidence="7">Sugar phosphate permease</fullName>
    </submittedName>
</protein>
<dbReference type="Proteomes" id="UP000236728">
    <property type="component" value="Unassembled WGS sequence"/>
</dbReference>
<dbReference type="AlphaFoldDB" id="A0A1H5Z264"/>
<feature type="transmembrane region" description="Helical" evidence="5">
    <location>
        <begin position="418"/>
        <end position="437"/>
    </location>
</feature>
<dbReference type="Pfam" id="PF07690">
    <property type="entry name" value="MFS_1"/>
    <property type="match status" value="1"/>
</dbReference>
<proteinExistence type="predicted"/>
<organism evidence="7 8">
    <name type="scientific">Bryocella elongata</name>
    <dbReference type="NCBI Taxonomy" id="863522"/>
    <lineage>
        <taxon>Bacteria</taxon>
        <taxon>Pseudomonadati</taxon>
        <taxon>Acidobacteriota</taxon>
        <taxon>Terriglobia</taxon>
        <taxon>Terriglobales</taxon>
        <taxon>Acidobacteriaceae</taxon>
        <taxon>Bryocella</taxon>
    </lineage>
</organism>
<dbReference type="InterPro" id="IPR036259">
    <property type="entry name" value="MFS_trans_sf"/>
</dbReference>
<keyword evidence="8" id="KW-1185">Reference proteome</keyword>
<dbReference type="InterPro" id="IPR011701">
    <property type="entry name" value="MFS"/>
</dbReference>
<sequence length="449" mass="48443">MATAQRGDLLLNHEIPEPVSARHLRDVTRSRIGGRRWGIGFLLAAGVLISYIDRVNLSVAHDALTQRFAISRHTFGFLLSAYNFTYCLCQLPMGLILDRFGVRRIGRLSTLVWSIASFAAGATTSLGALFGARFLLGVGEAPTFPAAAKATGNWFPERERSRATALFDSAAKFASAIGVPLIGTLLLAIGWRLSFVLTGVLSLLFFWAFTAIYKEPEEDPKLSAAELAYIRQDELMQDANELAPIKLSLLELLRQRKVIGLALGVLAYNYCFYMLLTWLPTYLSSSLHVDLQRSFLYTGVPWIVATVVDLVVGGWLVDLLAGRSRNAGKVRIAFLVVGMAFGLGILGAAPAHTAGVALFWITVSLAGLSAHAPVVWSAPALIAPRNNVATVGGIVNCTGQLAAIAAPIVTGYLSFKQAFLVAGALQCMGMLAYVFLLRSVEPMKLQRAG</sequence>
<accession>A0A1H5Z264</accession>
<dbReference type="InterPro" id="IPR020846">
    <property type="entry name" value="MFS_dom"/>
</dbReference>
<keyword evidence="3 5" id="KW-1133">Transmembrane helix</keyword>
<dbReference type="EMBL" id="FNVA01000004">
    <property type="protein sequence ID" value="SEG30593.1"/>
    <property type="molecule type" value="Genomic_DNA"/>
</dbReference>
<comment type="subcellular location">
    <subcellularLocation>
        <location evidence="1">Membrane</location>
        <topology evidence="1">Multi-pass membrane protein</topology>
    </subcellularLocation>
</comment>
<feature type="transmembrane region" description="Helical" evidence="5">
    <location>
        <begin position="332"/>
        <end position="351"/>
    </location>
</feature>
<feature type="transmembrane region" description="Helical" evidence="5">
    <location>
        <begin position="195"/>
        <end position="213"/>
    </location>
</feature>
<evidence type="ECO:0000256" key="5">
    <source>
        <dbReference type="SAM" id="Phobius"/>
    </source>
</evidence>
<dbReference type="PROSITE" id="PS50850">
    <property type="entry name" value="MFS"/>
    <property type="match status" value="1"/>
</dbReference>
<feature type="transmembrane region" description="Helical" evidence="5">
    <location>
        <begin position="75"/>
        <end position="97"/>
    </location>
</feature>
<keyword evidence="4 5" id="KW-0472">Membrane</keyword>
<evidence type="ECO:0000256" key="2">
    <source>
        <dbReference type="ARBA" id="ARBA00022692"/>
    </source>
</evidence>
<dbReference type="SUPFAM" id="SSF103473">
    <property type="entry name" value="MFS general substrate transporter"/>
    <property type="match status" value="1"/>
</dbReference>
<dbReference type="GO" id="GO:0022857">
    <property type="term" value="F:transmembrane transporter activity"/>
    <property type="evidence" value="ECO:0007669"/>
    <property type="project" value="InterPro"/>
</dbReference>
<dbReference type="RefSeq" id="WP_235011550.1">
    <property type="nucleotide sequence ID" value="NZ_FNVA01000004.1"/>
</dbReference>
<gene>
    <name evidence="7" type="ORF">SAMN05421819_2422</name>
</gene>
<dbReference type="Gene3D" id="1.20.1250.20">
    <property type="entry name" value="MFS general substrate transporter like domains"/>
    <property type="match status" value="2"/>
</dbReference>
<feature type="transmembrane region" description="Helical" evidence="5">
    <location>
        <begin position="299"/>
        <end position="320"/>
    </location>
</feature>
<feature type="transmembrane region" description="Helical" evidence="5">
    <location>
        <begin position="258"/>
        <end position="279"/>
    </location>
</feature>
<evidence type="ECO:0000256" key="4">
    <source>
        <dbReference type="ARBA" id="ARBA00023136"/>
    </source>
</evidence>
<evidence type="ECO:0000313" key="7">
    <source>
        <dbReference type="EMBL" id="SEG30593.1"/>
    </source>
</evidence>
<feature type="transmembrane region" description="Helical" evidence="5">
    <location>
        <begin position="388"/>
        <end position="412"/>
    </location>
</feature>
<dbReference type="PANTHER" id="PTHR11662">
    <property type="entry name" value="SOLUTE CARRIER FAMILY 17"/>
    <property type="match status" value="1"/>
</dbReference>
<feature type="transmembrane region" description="Helical" evidence="5">
    <location>
        <begin position="37"/>
        <end position="55"/>
    </location>
</feature>
<feature type="transmembrane region" description="Helical" evidence="5">
    <location>
        <begin position="357"/>
        <end position="376"/>
    </location>
</feature>
<reference evidence="7 8" key="1">
    <citation type="submission" date="2016-10" db="EMBL/GenBank/DDBJ databases">
        <authorList>
            <person name="de Groot N.N."/>
        </authorList>
    </citation>
    <scope>NUCLEOTIDE SEQUENCE [LARGE SCALE GENOMIC DNA]</scope>
    <source>
        <strain evidence="7 8">DSM 22489</strain>
    </source>
</reference>
<dbReference type="CDD" id="cd17319">
    <property type="entry name" value="MFS_ExuT_GudP_like"/>
    <property type="match status" value="1"/>
</dbReference>
<evidence type="ECO:0000256" key="1">
    <source>
        <dbReference type="ARBA" id="ARBA00004141"/>
    </source>
</evidence>
<evidence type="ECO:0000256" key="3">
    <source>
        <dbReference type="ARBA" id="ARBA00022989"/>
    </source>
</evidence>
<dbReference type="GO" id="GO:0016020">
    <property type="term" value="C:membrane"/>
    <property type="evidence" value="ECO:0007669"/>
    <property type="project" value="UniProtKB-SubCell"/>
</dbReference>